<dbReference type="WBParaSite" id="Hba_20607">
    <property type="protein sequence ID" value="Hba_20607"/>
    <property type="gene ID" value="Hba_20607"/>
</dbReference>
<sequence>MSKCDDVNKWLARMLRAGSLTSIYRKWRRQWATRNTASELGGTQQTTKRHETDKGKPQDKGMMMLHEKNTK</sequence>
<keyword evidence="2" id="KW-1185">Reference proteome</keyword>
<feature type="compositionally biased region" description="Basic and acidic residues" evidence="1">
    <location>
        <begin position="48"/>
        <end position="71"/>
    </location>
</feature>
<evidence type="ECO:0000313" key="3">
    <source>
        <dbReference type="WBParaSite" id="Hba_20607"/>
    </source>
</evidence>
<feature type="compositionally biased region" description="Polar residues" evidence="1">
    <location>
        <begin position="35"/>
        <end position="46"/>
    </location>
</feature>
<dbReference type="AlphaFoldDB" id="A0A1I7XSZ0"/>
<name>A0A1I7XSZ0_HETBA</name>
<accession>A0A1I7XSZ0</accession>
<reference evidence="3" key="1">
    <citation type="submission" date="2016-11" db="UniProtKB">
        <authorList>
            <consortium name="WormBaseParasite"/>
        </authorList>
    </citation>
    <scope>IDENTIFICATION</scope>
</reference>
<protein>
    <submittedName>
        <fullName evidence="3">Uncharacterized protein</fullName>
    </submittedName>
</protein>
<evidence type="ECO:0000256" key="1">
    <source>
        <dbReference type="SAM" id="MobiDB-lite"/>
    </source>
</evidence>
<feature type="region of interest" description="Disordered" evidence="1">
    <location>
        <begin position="35"/>
        <end position="71"/>
    </location>
</feature>
<organism evidence="2 3">
    <name type="scientific">Heterorhabditis bacteriophora</name>
    <name type="common">Entomopathogenic nematode worm</name>
    <dbReference type="NCBI Taxonomy" id="37862"/>
    <lineage>
        <taxon>Eukaryota</taxon>
        <taxon>Metazoa</taxon>
        <taxon>Ecdysozoa</taxon>
        <taxon>Nematoda</taxon>
        <taxon>Chromadorea</taxon>
        <taxon>Rhabditida</taxon>
        <taxon>Rhabditina</taxon>
        <taxon>Rhabditomorpha</taxon>
        <taxon>Strongyloidea</taxon>
        <taxon>Heterorhabditidae</taxon>
        <taxon>Heterorhabditis</taxon>
    </lineage>
</organism>
<dbReference type="Proteomes" id="UP000095283">
    <property type="component" value="Unplaced"/>
</dbReference>
<proteinExistence type="predicted"/>
<evidence type="ECO:0000313" key="2">
    <source>
        <dbReference type="Proteomes" id="UP000095283"/>
    </source>
</evidence>